<proteinExistence type="predicted"/>
<protein>
    <submittedName>
        <fullName evidence="1">Uncharacterized protein</fullName>
    </submittedName>
</protein>
<name>A0ABM7VKB5_9BACT</name>
<sequence length="154" mass="18170">MDTMINNIRDVFSIFHDGGIIDCQGDLNKLILTIQCNYLAELINPDFENFYVDLICVNKLDFDPWMNPIDLKKIEFKSHEEYLKVDLEILSSEIEDDYVLITCNQHDTDLDYCGGNLIISANDFRLFDHNKNVMTIEELDLICRLYWDKFSKRE</sequence>
<keyword evidence="1" id="KW-0614">Plasmid</keyword>
<accession>A0ABM7VKB5</accession>
<keyword evidence="2" id="KW-1185">Reference proteome</keyword>
<gene>
    <name evidence="1" type="ORF">PEPS_37180</name>
</gene>
<evidence type="ECO:0000313" key="1">
    <source>
        <dbReference type="EMBL" id="BDD01438.1"/>
    </source>
</evidence>
<dbReference type="Proteomes" id="UP001354989">
    <property type="component" value="Plasmid pPP2"/>
</dbReference>
<reference evidence="1 2" key="1">
    <citation type="submission" date="2021-12" db="EMBL/GenBank/DDBJ databases">
        <title>Genome sequencing of bacteria with rrn-lacking chromosome and rrn-plasmid.</title>
        <authorList>
            <person name="Anda M."/>
            <person name="Iwasaki W."/>
        </authorList>
    </citation>
    <scope>NUCLEOTIDE SEQUENCE [LARGE SCALE GENOMIC DNA]</scope>
    <source>
        <strain evidence="1 2">NBRC 101262</strain>
        <plasmid evidence="1 2">pPP2</plasmid>
    </source>
</reference>
<dbReference type="EMBL" id="AP025294">
    <property type="protein sequence ID" value="BDD01438.1"/>
    <property type="molecule type" value="Genomic_DNA"/>
</dbReference>
<geneLocation type="plasmid" evidence="1 2">
    <name>pPP2</name>
</geneLocation>
<organism evidence="1 2">
    <name type="scientific">Persicobacter psychrovividus</name>
    <dbReference type="NCBI Taxonomy" id="387638"/>
    <lineage>
        <taxon>Bacteria</taxon>
        <taxon>Pseudomonadati</taxon>
        <taxon>Bacteroidota</taxon>
        <taxon>Cytophagia</taxon>
        <taxon>Cytophagales</taxon>
        <taxon>Persicobacteraceae</taxon>
        <taxon>Persicobacter</taxon>
    </lineage>
</organism>
<evidence type="ECO:0000313" key="2">
    <source>
        <dbReference type="Proteomes" id="UP001354989"/>
    </source>
</evidence>